<accession>A0A023ZWM1</accession>
<name>A0A023ZWM1_9CAUD</name>
<evidence type="ECO:0000313" key="2">
    <source>
        <dbReference type="Proteomes" id="UP000024437"/>
    </source>
</evidence>
<protein>
    <submittedName>
        <fullName evidence="1">Minor tail protein</fullName>
    </submittedName>
</protein>
<proteinExistence type="predicted"/>
<evidence type="ECO:0000313" key="1">
    <source>
        <dbReference type="EMBL" id="AHY84206.1"/>
    </source>
</evidence>
<dbReference type="EMBL" id="KJ538722">
    <property type="protein sequence ID" value="AHY84206.1"/>
    <property type="molecule type" value="Genomic_DNA"/>
</dbReference>
<reference evidence="1 2" key="1">
    <citation type="submission" date="2014-03" db="EMBL/GenBank/DDBJ databases">
        <authorList>
            <person name="Bragg J."/>
            <person name="Chandler A.Y."/>
            <person name="Dehn A."/>
            <person name="Hefner M."/>
            <person name="Petersen P."/>
            <person name="Wilson J."/>
            <person name="Zeba F."/>
            <person name="Zegers G.P."/>
            <person name="Page S.T."/>
            <person name="Bradley K.W."/>
            <person name="Clarke D.Q."/>
            <person name="Lewis M.F."/>
            <person name="Barker L.P."/>
            <person name="Bailey C."/>
            <person name="Asai D.J."/>
            <person name="Garber M.L."/>
            <person name="Bowman C.A."/>
            <person name="Russell D.A."/>
            <person name="Pope W.H."/>
            <person name="Jacobs-Sera D."/>
            <person name="Hendrix R.W."/>
            <person name="Hatfull G.F."/>
        </authorList>
    </citation>
    <scope>NUCLEOTIDE SEQUENCE [LARGE SCALE GENOMIC DNA]</scope>
</reference>
<organism evidence="1 2">
    <name type="scientific">Mycobacterium phage HH92</name>
    <dbReference type="NCBI Taxonomy" id="1471543"/>
    <lineage>
        <taxon>Viruses</taxon>
        <taxon>Duplodnaviria</taxon>
        <taxon>Heunggongvirae</taxon>
        <taxon>Uroviricota</taxon>
        <taxon>Caudoviricetes</taxon>
        <taxon>Gilesvirus</taxon>
        <taxon>Gilesvirus giles</taxon>
    </lineage>
</organism>
<dbReference type="Proteomes" id="UP000024437">
    <property type="component" value="Genome"/>
</dbReference>
<sequence length="364" mass="40697">MTSMLPHVGDAPWSSLPPEIRDAPITCKWIGSDGRVWPLTGLNAGAEGAFVVGDIDGIVHVPFEGIWTKPAYGPPRFERTVDGRREVAFQLGLYSDEALGWFDTETRWWNGCKRDETGFLSVTTLRHGELWMPMQLLDTPRATLSPTIERRFNRAQIHNIVLAVDGEPRWRRPDIAPPAWTRPPGAVDRGFIRVANRGTQPAWPIYFLDAPGKVSLPDGPNAFTSDQYNPLDDWPRLGELFGLPIIDSILDRYTRTRSTNMIDIPELQPGEHAIIDTDPTHRIAVTILDPVDNVVKRFIRNSELLDWLTGHYGDTGLPLIQRMKGQGFSIPIPPRSVATLPVMHSRAGAKIAVQLPQRFESALA</sequence>
<gene>
    <name evidence="1" type="primary">21</name>
    <name evidence="1" type="ORF">PBI_HH92_21</name>
</gene>